<dbReference type="Gene3D" id="3.40.1740.10">
    <property type="entry name" value="VC0467-like"/>
    <property type="match status" value="1"/>
</dbReference>
<proteinExistence type="predicted"/>
<reference evidence="1" key="1">
    <citation type="submission" date="2018-06" db="EMBL/GenBank/DDBJ databases">
        <authorList>
            <person name="Zhirakovskaya E."/>
        </authorList>
    </citation>
    <scope>NUCLEOTIDE SEQUENCE</scope>
</reference>
<gene>
    <name evidence="1" type="ORF">MNBD_GAMMA20-1978</name>
</gene>
<evidence type="ECO:0000313" key="1">
    <source>
        <dbReference type="EMBL" id="VAW92825.1"/>
    </source>
</evidence>
<accession>A0A3B0ZHD4</accession>
<name>A0A3B0ZHD4_9ZZZZ</name>
<dbReference type="InterPro" id="IPR003774">
    <property type="entry name" value="AlgH-like"/>
</dbReference>
<dbReference type="PANTHER" id="PTHR31984">
    <property type="entry name" value="TRANSPORTER, PUTATIVE (DUF179)-RELATED"/>
    <property type="match status" value="1"/>
</dbReference>
<dbReference type="EMBL" id="UOFU01000009">
    <property type="protein sequence ID" value="VAW92825.1"/>
    <property type="molecule type" value="Genomic_DNA"/>
</dbReference>
<dbReference type="AlphaFoldDB" id="A0A3B0ZHD4"/>
<dbReference type="Pfam" id="PF02622">
    <property type="entry name" value="DUF179"/>
    <property type="match status" value="1"/>
</dbReference>
<organism evidence="1">
    <name type="scientific">hydrothermal vent metagenome</name>
    <dbReference type="NCBI Taxonomy" id="652676"/>
    <lineage>
        <taxon>unclassified sequences</taxon>
        <taxon>metagenomes</taxon>
        <taxon>ecological metagenomes</taxon>
    </lineage>
</organism>
<sequence length="218" mass="24244">MQRTINHQNLGAGPVRTTSCSRLLGHVFRPLLFTLLSLLLAGQAWAGKADETDGKSVFLVATDQLRGTGFERTVVLMVHFGGRGGTTGLAINRPSKMLLKEAFPKIARLRDSDDALYLGGPVGSQSVFVLLRTEQPKKGMMPLIEDIYFVPGHRILAESIKGDSRVFAGYTGWAQGQLQAEIERGDWRVIHRDPDIIFDRDTVGLWQQLSKRWSGNWI</sequence>
<dbReference type="PANTHER" id="PTHR31984:SF11">
    <property type="entry name" value="TRANSPORTER, PUTATIVE (DUF179)-RELATED"/>
    <property type="match status" value="1"/>
</dbReference>
<dbReference type="SUPFAM" id="SSF143456">
    <property type="entry name" value="VC0467-like"/>
    <property type="match status" value="1"/>
</dbReference>
<protein>
    <submittedName>
        <fullName evidence="1">Uncharacterized protein</fullName>
    </submittedName>
</protein>